<dbReference type="Pfam" id="PF02163">
    <property type="entry name" value="Peptidase_M50"/>
    <property type="match status" value="1"/>
</dbReference>
<evidence type="ECO:0000256" key="6">
    <source>
        <dbReference type="ARBA" id="ARBA00022801"/>
    </source>
</evidence>
<comment type="caution">
    <text evidence="13">The sequence shown here is derived from an EMBL/GenBank/DDBJ whole genome shotgun (WGS) entry which is preliminary data.</text>
</comment>
<comment type="cofactor">
    <cofactor evidence="1 11">
        <name>Zn(2+)</name>
        <dbReference type="ChEBI" id="CHEBI:29105"/>
    </cofactor>
</comment>
<dbReference type="EMBL" id="JADKGY010000001">
    <property type="protein sequence ID" value="MBK9981859.1"/>
    <property type="molecule type" value="Genomic_DNA"/>
</dbReference>
<name>A0A9D7SVV4_9BACT</name>
<evidence type="ECO:0000256" key="3">
    <source>
        <dbReference type="ARBA" id="ARBA00007931"/>
    </source>
</evidence>
<dbReference type="CDD" id="cd06163">
    <property type="entry name" value="S2P-M50_PDZ_RseP-like"/>
    <property type="match status" value="1"/>
</dbReference>
<comment type="similarity">
    <text evidence="3 11">Belongs to the peptidase M50B family.</text>
</comment>
<dbReference type="EC" id="3.4.24.-" evidence="11"/>
<evidence type="ECO:0000256" key="10">
    <source>
        <dbReference type="ARBA" id="ARBA00023136"/>
    </source>
</evidence>
<dbReference type="GO" id="GO:0046872">
    <property type="term" value="F:metal ion binding"/>
    <property type="evidence" value="ECO:0007669"/>
    <property type="project" value="UniProtKB-KW"/>
</dbReference>
<keyword evidence="10 11" id="KW-0472">Membrane</keyword>
<evidence type="ECO:0000256" key="2">
    <source>
        <dbReference type="ARBA" id="ARBA00004141"/>
    </source>
</evidence>
<evidence type="ECO:0000256" key="5">
    <source>
        <dbReference type="ARBA" id="ARBA00022692"/>
    </source>
</evidence>
<keyword evidence="11" id="KW-0479">Metal-binding</keyword>
<evidence type="ECO:0000313" key="13">
    <source>
        <dbReference type="EMBL" id="MBK9981859.1"/>
    </source>
</evidence>
<organism evidence="13 14">
    <name type="scientific">Candidatus Opimibacter skivensis</name>
    <dbReference type="NCBI Taxonomy" id="2982028"/>
    <lineage>
        <taxon>Bacteria</taxon>
        <taxon>Pseudomonadati</taxon>
        <taxon>Bacteroidota</taxon>
        <taxon>Saprospiria</taxon>
        <taxon>Saprospirales</taxon>
        <taxon>Saprospiraceae</taxon>
        <taxon>Candidatus Opimibacter</taxon>
    </lineage>
</organism>
<proteinExistence type="inferred from homology"/>
<dbReference type="Pfam" id="PF17820">
    <property type="entry name" value="PDZ_6"/>
    <property type="match status" value="1"/>
</dbReference>
<keyword evidence="6 11" id="KW-0378">Hydrolase</keyword>
<feature type="transmembrane region" description="Helical" evidence="11">
    <location>
        <begin position="370"/>
        <end position="393"/>
    </location>
</feature>
<dbReference type="SUPFAM" id="SSF50156">
    <property type="entry name" value="PDZ domain-like"/>
    <property type="match status" value="2"/>
</dbReference>
<evidence type="ECO:0000259" key="12">
    <source>
        <dbReference type="SMART" id="SM00228"/>
    </source>
</evidence>
<accession>A0A9D7SVV4</accession>
<dbReference type="InterPro" id="IPR001478">
    <property type="entry name" value="PDZ"/>
</dbReference>
<keyword evidence="9 11" id="KW-0482">Metalloprotease</keyword>
<dbReference type="GO" id="GO:0006508">
    <property type="term" value="P:proteolysis"/>
    <property type="evidence" value="ECO:0007669"/>
    <property type="project" value="UniProtKB-KW"/>
</dbReference>
<feature type="transmembrane region" description="Helical" evidence="11">
    <location>
        <begin position="418"/>
        <end position="437"/>
    </location>
</feature>
<dbReference type="GO" id="GO:0016020">
    <property type="term" value="C:membrane"/>
    <property type="evidence" value="ECO:0007669"/>
    <property type="project" value="UniProtKB-SubCell"/>
</dbReference>
<dbReference type="InterPro" id="IPR008915">
    <property type="entry name" value="Peptidase_M50"/>
</dbReference>
<sequence>MGIVIMIAQLILSLSILVVLHEMGHFIPAKWFKTRVEKFYLFFDPKFSLVKKKIGETEYGIGWLPLGGYVKIAGMVDESMDLEQLKAPPQPWEFRSKPAWQRLIIMLGGVTVNFLLGFLIFGMMLWVYGKEYLVNDKMEYGIYADSLGTKIGLMDGDKILSVGGEKMEEFSANMLRRQIVLNNAKDIIVHRDSQDVTVNVDPKFIPVLASNFYKDYTIIGPRIPFVVGEVSEKSNAEKAGLQKDDHIVSIDGKPMMFQHEVMKAFSESKGKTIDLGYTRNGVEQHTSITINEKGKIGIVLMTPHDFKWTAREDYSLASAIPAGFHDGVSFMGDWFKGIAQIFKGKVKAKDSLGGFISITKLFSTSWDWEAFWRITGILSFILAIMNLLPIPALDGGHVMFLLWEVATGKKPGDKFMEYATYVGFALVLGLLVFANGLDIMRLFGK</sequence>
<evidence type="ECO:0000256" key="8">
    <source>
        <dbReference type="ARBA" id="ARBA00022989"/>
    </source>
</evidence>
<evidence type="ECO:0000256" key="9">
    <source>
        <dbReference type="ARBA" id="ARBA00023049"/>
    </source>
</evidence>
<evidence type="ECO:0000313" key="14">
    <source>
        <dbReference type="Proteomes" id="UP000808337"/>
    </source>
</evidence>
<evidence type="ECO:0000256" key="1">
    <source>
        <dbReference type="ARBA" id="ARBA00001947"/>
    </source>
</evidence>
<dbReference type="SMART" id="SM00228">
    <property type="entry name" value="PDZ"/>
    <property type="match status" value="1"/>
</dbReference>
<dbReference type="InterPro" id="IPR036034">
    <property type="entry name" value="PDZ_sf"/>
</dbReference>
<reference evidence="13 14" key="1">
    <citation type="submission" date="2020-10" db="EMBL/GenBank/DDBJ databases">
        <title>Connecting structure to function with the recovery of over 1000 high-quality activated sludge metagenome-assembled genomes encoding full-length rRNA genes using long-read sequencing.</title>
        <authorList>
            <person name="Singleton C.M."/>
            <person name="Petriglieri F."/>
            <person name="Kristensen J.M."/>
            <person name="Kirkegaard R.H."/>
            <person name="Michaelsen T.Y."/>
            <person name="Andersen M.H."/>
            <person name="Karst S.M."/>
            <person name="Dueholm M.S."/>
            <person name="Nielsen P.H."/>
            <person name="Albertsen M."/>
        </authorList>
    </citation>
    <scope>NUCLEOTIDE SEQUENCE [LARGE SCALE GENOMIC DNA]</scope>
    <source>
        <strain evidence="13">Ribe_18-Q3-R11-54_MAXAC.273</strain>
    </source>
</reference>
<gene>
    <name evidence="13" type="primary">rseP</name>
    <name evidence="13" type="ORF">IPP15_05450</name>
</gene>
<dbReference type="PANTHER" id="PTHR42837:SF2">
    <property type="entry name" value="MEMBRANE METALLOPROTEASE ARASP2, CHLOROPLASTIC-RELATED"/>
    <property type="match status" value="1"/>
</dbReference>
<keyword evidence="7 11" id="KW-0862">Zinc</keyword>
<dbReference type="GO" id="GO:0004222">
    <property type="term" value="F:metalloendopeptidase activity"/>
    <property type="evidence" value="ECO:0007669"/>
    <property type="project" value="InterPro"/>
</dbReference>
<dbReference type="Proteomes" id="UP000808337">
    <property type="component" value="Unassembled WGS sequence"/>
</dbReference>
<feature type="domain" description="PDZ" evidence="12">
    <location>
        <begin position="212"/>
        <end position="281"/>
    </location>
</feature>
<keyword evidence="4" id="KW-0645">Protease</keyword>
<dbReference type="InterPro" id="IPR041489">
    <property type="entry name" value="PDZ_6"/>
</dbReference>
<keyword evidence="8 11" id="KW-1133">Transmembrane helix</keyword>
<evidence type="ECO:0000256" key="7">
    <source>
        <dbReference type="ARBA" id="ARBA00022833"/>
    </source>
</evidence>
<dbReference type="Gene3D" id="2.30.42.10">
    <property type="match status" value="1"/>
</dbReference>
<evidence type="ECO:0000256" key="4">
    <source>
        <dbReference type="ARBA" id="ARBA00022670"/>
    </source>
</evidence>
<dbReference type="NCBIfam" id="TIGR00054">
    <property type="entry name" value="RIP metalloprotease RseP"/>
    <property type="match status" value="1"/>
</dbReference>
<dbReference type="PANTHER" id="PTHR42837">
    <property type="entry name" value="REGULATOR OF SIGMA-E PROTEASE RSEP"/>
    <property type="match status" value="1"/>
</dbReference>
<evidence type="ECO:0000256" key="11">
    <source>
        <dbReference type="RuleBase" id="RU362031"/>
    </source>
</evidence>
<dbReference type="CDD" id="cd23081">
    <property type="entry name" value="cpPDZ_EcRseP-like"/>
    <property type="match status" value="1"/>
</dbReference>
<feature type="transmembrane region" description="Helical" evidence="11">
    <location>
        <begin position="103"/>
        <end position="128"/>
    </location>
</feature>
<comment type="subcellular location">
    <subcellularLocation>
        <location evidence="2">Membrane</location>
        <topology evidence="2">Multi-pass membrane protein</topology>
    </subcellularLocation>
</comment>
<dbReference type="AlphaFoldDB" id="A0A9D7SVV4"/>
<dbReference type="InterPro" id="IPR004387">
    <property type="entry name" value="Pept_M50_Zn"/>
</dbReference>
<protein>
    <recommendedName>
        <fullName evidence="11">Zinc metalloprotease</fullName>
        <ecNumber evidence="11">3.4.24.-</ecNumber>
    </recommendedName>
</protein>
<keyword evidence="5 11" id="KW-0812">Transmembrane</keyword>